<gene>
    <name evidence="5" type="ORF">AXF42_Ash004833</name>
</gene>
<dbReference type="PROSITE" id="PS51257">
    <property type="entry name" value="PROKAR_LIPOPROTEIN"/>
    <property type="match status" value="1"/>
</dbReference>
<keyword evidence="6" id="KW-1185">Reference proteome</keyword>
<evidence type="ECO:0000256" key="4">
    <source>
        <dbReference type="SAM" id="SignalP"/>
    </source>
</evidence>
<feature type="repeat" description="PPR" evidence="3">
    <location>
        <begin position="575"/>
        <end position="609"/>
    </location>
</feature>
<feature type="signal peptide" evidence="4">
    <location>
        <begin position="1"/>
        <end position="16"/>
    </location>
</feature>
<dbReference type="InterPro" id="IPR011990">
    <property type="entry name" value="TPR-like_helical_dom_sf"/>
</dbReference>
<dbReference type="InterPro" id="IPR050872">
    <property type="entry name" value="PPR_P_subfamily"/>
</dbReference>
<dbReference type="EC" id="2.1.1.204" evidence="5"/>
<feature type="chain" id="PRO_5014115137" evidence="4">
    <location>
        <begin position="17"/>
        <end position="805"/>
    </location>
</feature>
<dbReference type="EMBL" id="KZ451906">
    <property type="protein sequence ID" value="PKA63824.1"/>
    <property type="molecule type" value="Genomic_DNA"/>
</dbReference>
<keyword evidence="2" id="KW-0677">Repeat</keyword>
<accession>A0A2I0B7Q3</accession>
<feature type="repeat" description="PPR" evidence="3">
    <location>
        <begin position="212"/>
        <end position="246"/>
    </location>
</feature>
<evidence type="ECO:0000256" key="2">
    <source>
        <dbReference type="ARBA" id="ARBA00022737"/>
    </source>
</evidence>
<protein>
    <submittedName>
        <fullName evidence="5">Pentatricopeptide repeat-containing protein</fullName>
        <ecNumber evidence="5">2.1.1.204</ecNumber>
    </submittedName>
</protein>
<dbReference type="AlphaFoldDB" id="A0A2I0B7Q3"/>
<dbReference type="InterPro" id="IPR002885">
    <property type="entry name" value="PPR_rpt"/>
</dbReference>
<evidence type="ECO:0000256" key="3">
    <source>
        <dbReference type="PROSITE-ProRule" id="PRU00708"/>
    </source>
</evidence>
<dbReference type="Gene3D" id="1.25.40.10">
    <property type="entry name" value="Tetratricopeptide repeat domain"/>
    <property type="match status" value="5"/>
</dbReference>
<dbReference type="PANTHER" id="PTHR46128">
    <property type="entry name" value="MITOCHONDRIAL GROUP I INTRON SPLICING FACTOR CCM1"/>
    <property type="match status" value="1"/>
</dbReference>
<dbReference type="Proteomes" id="UP000236161">
    <property type="component" value="Unassembled WGS sequence"/>
</dbReference>
<dbReference type="GO" id="GO:0032259">
    <property type="term" value="P:methylation"/>
    <property type="evidence" value="ECO:0007669"/>
    <property type="project" value="UniProtKB-KW"/>
</dbReference>
<name>A0A2I0B7Q3_9ASPA</name>
<dbReference type="PANTHER" id="PTHR46128:SF73">
    <property type="entry name" value="CRIB DOMAIN-CONTAINING PROTEIN"/>
    <property type="match status" value="1"/>
</dbReference>
<evidence type="ECO:0000256" key="1">
    <source>
        <dbReference type="ARBA" id="ARBA00007626"/>
    </source>
</evidence>
<dbReference type="SUPFAM" id="SSF81901">
    <property type="entry name" value="HCP-like"/>
    <property type="match status" value="1"/>
</dbReference>
<proteinExistence type="inferred from homology"/>
<sequence>MRWATAITFLLGSGVGSVGSGAGCLSQRRRRCSFASSTLARDLSLSEHILTILDTVPAAAIDRPLNCLAPLLSSSSISLALSSAPSLSSAFCLFVWASRNRRLRSFSNHNLVISLLLRDAPSSFSSFWSSLSDLSFSPIVIHPHAFAVLMSAYNAAGLPEKVVEAFSRMPDFASRPNTFTYNTFLHILVRQGMILLAMQIYSQMIKSDCRPNLSTYTILIHGLCKTGEIDDALRLFDEMLQRGMAPNTTVYTVLLSVLCRTNKLDDAIRQFELMKEKNCSPDEIAFNVLLCGLCRAGRLKEAFKQLKLFEEQGYVLGLHGYSCLIDGLFRAQRFEEACRYYNEMLLKNIRPDCILYTIMIRGYTEVGRTEEAFEFLNEMTDRGFVPDTYCYNTLIKGLCDAGFLDRARSLKLEISQNDLFPDSATFTILICGMCKEGLVHEAQQIFDEMGGAGCFPTVLTFNSLINGLCNAGKLNEAQLLFYKMEMGRNPYLYIRLSQGPDRVHDISSLQRKVQESCQSGDFLRAYKLLRSIMDSGVVPDIVTYNILINGMCKAGRIDVAQKLVEELKLKGHSPDVITYSTIIDALSKAHREKEVSEVLEHMLNSGCKPSVSIYNTQMRTLSRKRQISKAIILWLDYLSQEKDYSAAADSIKIARNYFEEGHLVEAIRTLLVMERRNSRPNSFPYTIWLIGLCQERKIDQALGIFTLLRAFNVEATPPSCALLINYLCRAGKLVSALDVMLYSLSKGFLFMKPVGNRLIRRLCMHNKLTDARVLVRRMHLAGYDMDVYLRASTKALLYTNLLSAL</sequence>
<dbReference type="NCBIfam" id="TIGR00756">
    <property type="entry name" value="PPR"/>
    <property type="match status" value="11"/>
</dbReference>
<comment type="similarity">
    <text evidence="1">Belongs to the PPR family. P subfamily.</text>
</comment>
<feature type="repeat" description="PPR" evidence="3">
    <location>
        <begin position="457"/>
        <end position="487"/>
    </location>
</feature>
<dbReference type="Pfam" id="PF01535">
    <property type="entry name" value="PPR"/>
    <property type="match status" value="3"/>
</dbReference>
<keyword evidence="5" id="KW-0808">Transferase</keyword>
<feature type="repeat" description="PPR" evidence="3">
    <location>
        <begin position="387"/>
        <end position="421"/>
    </location>
</feature>
<feature type="repeat" description="PPR" evidence="3">
    <location>
        <begin position="177"/>
        <end position="211"/>
    </location>
</feature>
<dbReference type="PROSITE" id="PS51375">
    <property type="entry name" value="PPR"/>
    <property type="match status" value="11"/>
</dbReference>
<dbReference type="GO" id="GO:0008168">
    <property type="term" value="F:methyltransferase activity"/>
    <property type="evidence" value="ECO:0007669"/>
    <property type="project" value="UniProtKB-KW"/>
</dbReference>
<feature type="repeat" description="PPR" evidence="3">
    <location>
        <begin position="422"/>
        <end position="456"/>
    </location>
</feature>
<feature type="repeat" description="PPR" evidence="3">
    <location>
        <begin position="352"/>
        <end position="386"/>
    </location>
</feature>
<feature type="repeat" description="PPR" evidence="3">
    <location>
        <begin position="282"/>
        <end position="316"/>
    </location>
</feature>
<reference evidence="5 6" key="1">
    <citation type="journal article" date="2017" name="Nature">
        <title>The Apostasia genome and the evolution of orchids.</title>
        <authorList>
            <person name="Zhang G.Q."/>
            <person name="Liu K.W."/>
            <person name="Li Z."/>
            <person name="Lohaus R."/>
            <person name="Hsiao Y.Y."/>
            <person name="Niu S.C."/>
            <person name="Wang J.Y."/>
            <person name="Lin Y.C."/>
            <person name="Xu Q."/>
            <person name="Chen L.J."/>
            <person name="Yoshida K."/>
            <person name="Fujiwara S."/>
            <person name="Wang Z.W."/>
            <person name="Zhang Y.Q."/>
            <person name="Mitsuda N."/>
            <person name="Wang M."/>
            <person name="Liu G.H."/>
            <person name="Pecoraro L."/>
            <person name="Huang H.X."/>
            <person name="Xiao X.J."/>
            <person name="Lin M."/>
            <person name="Wu X.Y."/>
            <person name="Wu W.L."/>
            <person name="Chen Y.Y."/>
            <person name="Chang S.B."/>
            <person name="Sakamoto S."/>
            <person name="Ohme-Takagi M."/>
            <person name="Yagi M."/>
            <person name="Zeng S.J."/>
            <person name="Shen C.Y."/>
            <person name="Yeh C.M."/>
            <person name="Luo Y.B."/>
            <person name="Tsai W.C."/>
            <person name="Van de Peer Y."/>
            <person name="Liu Z.J."/>
        </authorList>
    </citation>
    <scope>NUCLEOTIDE SEQUENCE [LARGE SCALE GENOMIC DNA]</scope>
    <source>
        <strain evidence="6">cv. Shenzhen</strain>
        <tissue evidence="5">Stem</tissue>
    </source>
</reference>
<evidence type="ECO:0000313" key="6">
    <source>
        <dbReference type="Proteomes" id="UP000236161"/>
    </source>
</evidence>
<organism evidence="5 6">
    <name type="scientific">Apostasia shenzhenica</name>
    <dbReference type="NCBI Taxonomy" id="1088818"/>
    <lineage>
        <taxon>Eukaryota</taxon>
        <taxon>Viridiplantae</taxon>
        <taxon>Streptophyta</taxon>
        <taxon>Embryophyta</taxon>
        <taxon>Tracheophyta</taxon>
        <taxon>Spermatophyta</taxon>
        <taxon>Magnoliopsida</taxon>
        <taxon>Liliopsida</taxon>
        <taxon>Asparagales</taxon>
        <taxon>Orchidaceae</taxon>
        <taxon>Apostasioideae</taxon>
        <taxon>Apostasia</taxon>
    </lineage>
</organism>
<keyword evidence="4" id="KW-0732">Signal</keyword>
<evidence type="ECO:0000313" key="5">
    <source>
        <dbReference type="EMBL" id="PKA63824.1"/>
    </source>
</evidence>
<dbReference type="OrthoDB" id="185373at2759"/>
<feature type="repeat" description="PPR" evidence="3">
    <location>
        <begin position="317"/>
        <end position="351"/>
    </location>
</feature>
<keyword evidence="5" id="KW-0489">Methyltransferase</keyword>
<feature type="repeat" description="PPR" evidence="3">
    <location>
        <begin position="540"/>
        <end position="574"/>
    </location>
</feature>
<feature type="repeat" description="PPR" evidence="3">
    <location>
        <begin position="247"/>
        <end position="281"/>
    </location>
</feature>
<dbReference type="Pfam" id="PF13041">
    <property type="entry name" value="PPR_2"/>
    <property type="match status" value="5"/>
</dbReference>